<dbReference type="AlphaFoldDB" id="A0A1L7H7H3"/>
<dbReference type="EMBL" id="KX125096">
    <property type="protein sequence ID" value="APU50792.1"/>
    <property type="molecule type" value="mRNA"/>
</dbReference>
<reference evidence="2" key="1">
    <citation type="journal article" date="2008" name="Biol. Bull.">
        <title>cDNA sequences for transcription factors and signaling proteins of the hemichordate Saccoglossus kowalevskii: efficacy of the expressed sequence tag (EST) approach for evolutionary and developmental studies of a new organism.</title>
        <authorList>
            <person name="Freeman R.M. Jr."/>
            <person name="Wu M."/>
            <person name="Cordonnier-Pratt M.M."/>
            <person name="Pratt L.H."/>
            <person name="Gruber C.E."/>
            <person name="Smith M."/>
            <person name="Lander E.S."/>
            <person name="Stange-Thomann N."/>
            <person name="Lowe C.J."/>
            <person name="Gerhart J."/>
            <person name="Kirschner M."/>
        </authorList>
    </citation>
    <scope>NUCLEOTIDE SEQUENCE</scope>
</reference>
<dbReference type="InterPro" id="IPR054246">
    <property type="entry name" value="DUF6973"/>
</dbReference>
<gene>
    <name evidence="2" type="ORF">Sakowv30001315mg</name>
</gene>
<organism evidence="2">
    <name type="scientific">Saccoglossus kowalevskii</name>
    <name type="common">Acorn worm</name>
    <dbReference type="NCBI Taxonomy" id="10224"/>
    <lineage>
        <taxon>Eukaryota</taxon>
        <taxon>Metazoa</taxon>
        <taxon>Hemichordata</taxon>
        <taxon>Enteropneusta</taxon>
        <taxon>Harrimaniidae</taxon>
        <taxon>Saccoglossus</taxon>
    </lineage>
</organism>
<feature type="domain" description="DUF6973" evidence="1">
    <location>
        <begin position="38"/>
        <end position="137"/>
    </location>
</feature>
<evidence type="ECO:0000259" key="1">
    <source>
        <dbReference type="Pfam" id="PF22322"/>
    </source>
</evidence>
<evidence type="ECO:0000313" key="2">
    <source>
        <dbReference type="EMBL" id="APU50792.1"/>
    </source>
</evidence>
<proteinExistence type="evidence at transcript level"/>
<name>A0A1L7H7H3_SACKO</name>
<reference evidence="2" key="2">
    <citation type="submission" date="2016-04" db="EMBL/GenBank/DDBJ databases">
        <authorList>
            <person name="Evans L.H."/>
            <person name="Alamgir A."/>
            <person name="Owens N."/>
            <person name="Weber N.D."/>
            <person name="Virtaneva K."/>
            <person name="Barbian K."/>
            <person name="Babar A."/>
            <person name="Rosenke K."/>
        </authorList>
    </citation>
    <scope>NUCLEOTIDE SEQUENCE</scope>
</reference>
<protein>
    <submittedName>
        <fullName evidence="2">HemiSP-like protein 416</fullName>
    </submittedName>
</protein>
<accession>A0A1L7H7H3</accession>
<dbReference type="Pfam" id="PF22322">
    <property type="entry name" value="DUF6973"/>
    <property type="match status" value="1"/>
</dbReference>
<sequence length="177" mass="20637">MSWITKPIKRPPPGLREFEAYDHFRFDYRSINENTLSLFHPVRARYIKDRYDESLTDAETIIFRGCLGSADTHSAVAHALWMFRVTREFGPVLAKDFADAYELTIRPREEFAGRLMDLYNNWVGRVLASDDHILDRDGVEVIERALKQGMLQTAPDPKYTKENIQSELDRIRSKIIC</sequence>